<evidence type="ECO:0000313" key="3">
    <source>
        <dbReference type="Proteomes" id="UP000295727"/>
    </source>
</evidence>
<evidence type="ECO:0000256" key="1">
    <source>
        <dbReference type="SAM" id="Phobius"/>
    </source>
</evidence>
<gene>
    <name evidence="2" type="ORF">E1956_29160</name>
</gene>
<keyword evidence="1" id="KW-1133">Transmembrane helix</keyword>
<name>A0A4P7D3D1_9BURK</name>
<evidence type="ECO:0000313" key="2">
    <source>
        <dbReference type="EMBL" id="QBR01280.1"/>
    </source>
</evidence>
<dbReference type="Proteomes" id="UP000295727">
    <property type="component" value="Chromosome 3"/>
</dbReference>
<dbReference type="OrthoDB" id="5519326at2"/>
<sequence>MSEFLMRVVSNMQDRVTGPLHLRVIFQPAMATFFAIRSGLRDAKLHRTPYFEAIVTGARSEAELIRSGWRNVGKIFILAMVLDLVFQIFAFHRIYPGGVVLVALILALVPYVIVRGLVTRIARKR</sequence>
<keyword evidence="1" id="KW-0812">Transmembrane</keyword>
<protein>
    <submittedName>
        <fullName evidence="2">Uncharacterized protein</fullName>
    </submittedName>
</protein>
<keyword evidence="3" id="KW-1185">Reference proteome</keyword>
<organism evidence="2 3">
    <name type="scientific">Paraburkholderia pallida</name>
    <dbReference type="NCBI Taxonomy" id="2547399"/>
    <lineage>
        <taxon>Bacteria</taxon>
        <taxon>Pseudomonadati</taxon>
        <taxon>Pseudomonadota</taxon>
        <taxon>Betaproteobacteria</taxon>
        <taxon>Burkholderiales</taxon>
        <taxon>Burkholderiaceae</taxon>
        <taxon>Paraburkholderia</taxon>
    </lineage>
</organism>
<dbReference type="KEGG" id="ppai:E1956_29160"/>
<dbReference type="RefSeq" id="WP_134755761.1">
    <property type="nucleotide sequence ID" value="NZ_CP038150.1"/>
</dbReference>
<accession>A0A4P7D3D1</accession>
<keyword evidence="1" id="KW-0472">Membrane</keyword>
<feature type="transmembrane region" description="Helical" evidence="1">
    <location>
        <begin position="75"/>
        <end position="92"/>
    </location>
</feature>
<feature type="transmembrane region" description="Helical" evidence="1">
    <location>
        <begin position="98"/>
        <end position="118"/>
    </location>
</feature>
<dbReference type="AlphaFoldDB" id="A0A4P7D3D1"/>
<reference evidence="2 3" key="1">
    <citation type="submission" date="2019-03" db="EMBL/GenBank/DDBJ databases">
        <title>Paraburkholderia sp. 7MH5, isolated from subtropical forest soil.</title>
        <authorList>
            <person name="Gao Z.-H."/>
            <person name="Qiu L.-H."/>
        </authorList>
    </citation>
    <scope>NUCLEOTIDE SEQUENCE [LARGE SCALE GENOMIC DNA]</scope>
    <source>
        <strain evidence="2 3">7MH5</strain>
    </source>
</reference>
<dbReference type="EMBL" id="CP038150">
    <property type="protein sequence ID" value="QBR01280.1"/>
    <property type="molecule type" value="Genomic_DNA"/>
</dbReference>
<proteinExistence type="predicted"/>